<dbReference type="Pfam" id="PF14432">
    <property type="entry name" value="DYW_deaminase"/>
    <property type="match status" value="1"/>
</dbReference>
<dbReference type="EMBL" id="CAJOBB010000731">
    <property type="protein sequence ID" value="CAF3739903.1"/>
    <property type="molecule type" value="Genomic_DNA"/>
</dbReference>
<evidence type="ECO:0000256" key="2">
    <source>
        <dbReference type="PROSITE-ProRule" id="PRU00708"/>
    </source>
</evidence>
<proteinExistence type="predicted"/>
<evidence type="ECO:0000313" key="5">
    <source>
        <dbReference type="Proteomes" id="UP000663868"/>
    </source>
</evidence>
<dbReference type="Gene3D" id="1.25.40.10">
    <property type="entry name" value="Tetratricopeptide repeat domain"/>
    <property type="match status" value="5"/>
</dbReference>
<dbReference type="InterPro" id="IPR011990">
    <property type="entry name" value="TPR-like_helical_dom_sf"/>
</dbReference>
<comment type="caution">
    <text evidence="4">The sequence shown here is derived from an EMBL/GenBank/DDBJ whole genome shotgun (WGS) entry which is preliminary data.</text>
</comment>
<sequence>MILNKLLNHRLTSLIVFKKRSLIIKSDFDLGNQMKLLNNKKEFTKALELFDKYKKNNTQSLSTLTITQALKACAQTGDLQRGSTIHQFLSSRFEKNSAIVTSLIHFYMHCGDVPSGQLLFDKSTKKTLFTYGAMMKGYIKNNMPNKAIDLFNQIENPDEVILILFFNACAQLETYEALNLVKNVSSKLQKSSYSDLNLLTSLIDALMKCGDVIHAQSLFDNSTKKTLFMYGAMMKGYIKNNMPNKAIDLFNQTENPDEVIISLLFDACAELKTSKALNLVKNVSSKLPKSSYSNLYLLTSLIDALMKCGDVKYAQSLFDKSTKKILPMFGAMMKGFIINNMPTKAIDLFNQIKEPNLVIYLITINALSQIGILSMCELIVEKIPNCFLMNNHIQNALIDMWGKSGCVDQAKKIFENMSQLDETSYTVMINSYGLNGMSIEAIELFHKVPSHLIQESTYVCVLNACSHSGLVQQARSLFNNIQMKTEKIYTVMIDYLSRAFRFEEAQQLIDQFECDHLPGWSMHMALLSGVRNKNNSHLSQQIVDRMKKLFPQMIDSLNSASILLANVYRSTGQIDKASDIRIQLQQSGVRRTVSVSTTAVNGQLFQFRAHDQSHPQAKKIYAEIEKISAELLEHGHQYDASWITRPLDLDETIESTLCGHSERLAIAWNFVENPHASLIQVTNNLRVCGDCHRATKLIASIRQCEIIVRDANRIHHFYTNGQCSCQDYF</sequence>
<dbReference type="InterPro" id="IPR002885">
    <property type="entry name" value="PPR_rpt"/>
</dbReference>
<dbReference type="NCBIfam" id="TIGR00756">
    <property type="entry name" value="PPR"/>
    <property type="match status" value="2"/>
</dbReference>
<feature type="repeat" description="PPR" evidence="2">
    <location>
        <begin position="127"/>
        <end position="161"/>
    </location>
</feature>
<dbReference type="InterPro" id="IPR032867">
    <property type="entry name" value="DYW_dom"/>
</dbReference>
<evidence type="ECO:0000313" key="4">
    <source>
        <dbReference type="EMBL" id="CAF3739903.1"/>
    </source>
</evidence>
<accession>A0A818XJ46</accession>
<organism evidence="4 5">
    <name type="scientific">Adineta steineri</name>
    <dbReference type="NCBI Taxonomy" id="433720"/>
    <lineage>
        <taxon>Eukaryota</taxon>
        <taxon>Metazoa</taxon>
        <taxon>Spiralia</taxon>
        <taxon>Gnathifera</taxon>
        <taxon>Rotifera</taxon>
        <taxon>Eurotatoria</taxon>
        <taxon>Bdelloidea</taxon>
        <taxon>Adinetida</taxon>
        <taxon>Adinetidae</taxon>
        <taxon>Adineta</taxon>
    </lineage>
</organism>
<feature type="domain" description="DYW" evidence="3">
    <location>
        <begin position="635"/>
        <end position="729"/>
    </location>
</feature>
<dbReference type="GO" id="GO:0008270">
    <property type="term" value="F:zinc ion binding"/>
    <property type="evidence" value="ECO:0007669"/>
    <property type="project" value="InterPro"/>
</dbReference>
<dbReference type="Proteomes" id="UP000663868">
    <property type="component" value="Unassembled WGS sequence"/>
</dbReference>
<dbReference type="Pfam" id="PF01535">
    <property type="entry name" value="PPR"/>
    <property type="match status" value="9"/>
</dbReference>
<evidence type="ECO:0000259" key="3">
    <source>
        <dbReference type="Pfam" id="PF14432"/>
    </source>
</evidence>
<gene>
    <name evidence="4" type="ORF">KXQ929_LOCUS13591</name>
</gene>
<dbReference type="AlphaFoldDB" id="A0A818XJ46"/>
<dbReference type="GO" id="GO:0009451">
    <property type="term" value="P:RNA modification"/>
    <property type="evidence" value="ECO:0007669"/>
    <property type="project" value="InterPro"/>
</dbReference>
<dbReference type="InterPro" id="IPR046960">
    <property type="entry name" value="PPR_At4g14850-like_plant"/>
</dbReference>
<reference evidence="4" key="1">
    <citation type="submission" date="2021-02" db="EMBL/GenBank/DDBJ databases">
        <authorList>
            <person name="Nowell W R."/>
        </authorList>
    </citation>
    <scope>NUCLEOTIDE SEQUENCE</scope>
</reference>
<dbReference type="PANTHER" id="PTHR24015">
    <property type="entry name" value="OS07G0578800 PROTEIN-RELATED"/>
    <property type="match status" value="1"/>
</dbReference>
<dbReference type="PROSITE" id="PS51375">
    <property type="entry name" value="PPR"/>
    <property type="match status" value="1"/>
</dbReference>
<keyword evidence="1" id="KW-0677">Repeat</keyword>
<protein>
    <recommendedName>
        <fullName evidence="3">DYW domain-containing protein</fullName>
    </recommendedName>
</protein>
<dbReference type="PANTHER" id="PTHR24015:SF548">
    <property type="entry name" value="OS08G0340900 PROTEIN"/>
    <property type="match status" value="1"/>
</dbReference>
<evidence type="ECO:0000256" key="1">
    <source>
        <dbReference type="ARBA" id="ARBA00022737"/>
    </source>
</evidence>
<dbReference type="FunFam" id="1.25.40.10:FF:000158">
    <property type="entry name" value="pentatricopeptide repeat-containing protein At2g33680"/>
    <property type="match status" value="1"/>
</dbReference>
<name>A0A818XJ46_9BILA</name>
<dbReference type="GO" id="GO:0048731">
    <property type="term" value="P:system development"/>
    <property type="evidence" value="ECO:0007669"/>
    <property type="project" value="UniProtKB-ARBA"/>
</dbReference>
<dbReference type="GO" id="GO:0003723">
    <property type="term" value="F:RNA binding"/>
    <property type="evidence" value="ECO:0007669"/>
    <property type="project" value="InterPro"/>
</dbReference>